<keyword evidence="3" id="KW-1185">Reference proteome</keyword>
<sequence>MFDFGRRVCLGAVLSWSKPLSLTMLIYSNARSSFRGSVSVPDDVVHSRHFRHLEGHRREWERDQSARCLSHCGNKLYTALYDKMNI</sequence>
<dbReference type="RefSeq" id="XP_040758825.1">
    <property type="nucleotide sequence ID" value="XM_040910071.1"/>
</dbReference>
<organism evidence="1 3">
    <name type="scientific">Laetiporus sulphureus 93-53</name>
    <dbReference type="NCBI Taxonomy" id="1314785"/>
    <lineage>
        <taxon>Eukaryota</taxon>
        <taxon>Fungi</taxon>
        <taxon>Dikarya</taxon>
        <taxon>Basidiomycota</taxon>
        <taxon>Agaricomycotina</taxon>
        <taxon>Agaricomycetes</taxon>
        <taxon>Polyporales</taxon>
        <taxon>Laetiporus</taxon>
    </lineage>
</organism>
<proteinExistence type="predicted"/>
<evidence type="ECO:0000313" key="3">
    <source>
        <dbReference type="Proteomes" id="UP000076871"/>
    </source>
</evidence>
<dbReference type="EMBL" id="KV427670">
    <property type="protein sequence ID" value="KZT01085.1"/>
    <property type="molecule type" value="Genomic_DNA"/>
</dbReference>
<reference evidence="1 3" key="1">
    <citation type="journal article" date="2016" name="Mol. Biol. Evol.">
        <title>Comparative Genomics of Early-Diverging Mushroom-Forming Fungi Provides Insights into the Origins of Lignocellulose Decay Capabilities.</title>
        <authorList>
            <person name="Nagy L.G."/>
            <person name="Riley R."/>
            <person name="Tritt A."/>
            <person name="Adam C."/>
            <person name="Daum C."/>
            <person name="Floudas D."/>
            <person name="Sun H."/>
            <person name="Yadav J.S."/>
            <person name="Pangilinan J."/>
            <person name="Larsson K.H."/>
            <person name="Matsuura K."/>
            <person name="Barry K."/>
            <person name="Labutti K."/>
            <person name="Kuo R."/>
            <person name="Ohm R.A."/>
            <person name="Bhattacharya S.S."/>
            <person name="Shirouzu T."/>
            <person name="Yoshinaga Y."/>
            <person name="Martin F.M."/>
            <person name="Grigoriev I.V."/>
            <person name="Hibbett D.S."/>
        </authorList>
    </citation>
    <scope>NUCLEOTIDE SEQUENCE [LARGE SCALE GENOMIC DNA]</scope>
    <source>
        <strain evidence="1 3">93-53</strain>
    </source>
</reference>
<name>A0A165BHU2_9APHY</name>
<accession>A0A165BHU2</accession>
<dbReference type="EMBL" id="KV427670">
    <property type="protein sequence ID" value="KZT01126.1"/>
    <property type="molecule type" value="Genomic_DNA"/>
</dbReference>
<dbReference type="GeneID" id="63827100"/>
<dbReference type="Proteomes" id="UP000076871">
    <property type="component" value="Unassembled WGS sequence"/>
</dbReference>
<gene>
    <name evidence="1" type="ORF">LAESUDRAFT_731573</name>
    <name evidence="2" type="ORF">LAESUDRAFT_731605</name>
</gene>
<evidence type="ECO:0000313" key="1">
    <source>
        <dbReference type="EMBL" id="KZT01085.1"/>
    </source>
</evidence>
<protein>
    <submittedName>
        <fullName evidence="1">Uncharacterized protein</fullName>
    </submittedName>
</protein>
<dbReference type="AlphaFoldDB" id="A0A165BHU2"/>
<evidence type="ECO:0000313" key="2">
    <source>
        <dbReference type="EMBL" id="KZT01126.1"/>
    </source>
</evidence>